<dbReference type="EMBL" id="JACCFS010000001">
    <property type="protein sequence ID" value="NYJ35702.1"/>
    <property type="molecule type" value="Genomic_DNA"/>
</dbReference>
<dbReference type="InterPro" id="IPR052526">
    <property type="entry name" value="HTH-type_Bedaq_tolerance"/>
</dbReference>
<dbReference type="Pfam" id="PF12802">
    <property type="entry name" value="MarR_2"/>
    <property type="match status" value="1"/>
</dbReference>
<dbReference type="Gene3D" id="1.10.10.10">
    <property type="entry name" value="Winged helix-like DNA-binding domain superfamily/Winged helix DNA-binding domain"/>
    <property type="match status" value="1"/>
</dbReference>
<evidence type="ECO:0000259" key="1">
    <source>
        <dbReference type="PROSITE" id="PS50995"/>
    </source>
</evidence>
<dbReference type="Proteomes" id="UP000572051">
    <property type="component" value="Unassembled WGS sequence"/>
</dbReference>
<reference evidence="2 3" key="1">
    <citation type="submission" date="2020-07" db="EMBL/GenBank/DDBJ databases">
        <title>Sequencing the genomes of 1000 actinobacteria strains.</title>
        <authorList>
            <person name="Klenk H.-P."/>
        </authorList>
    </citation>
    <scope>NUCLEOTIDE SEQUENCE [LARGE SCALE GENOMIC DNA]</scope>
    <source>
        <strain evidence="2 3">DSM 44442</strain>
    </source>
</reference>
<dbReference type="InterPro" id="IPR036388">
    <property type="entry name" value="WH-like_DNA-bd_sf"/>
</dbReference>
<dbReference type="SMART" id="SM00347">
    <property type="entry name" value="HTH_MARR"/>
    <property type="match status" value="1"/>
</dbReference>
<dbReference type="PANTHER" id="PTHR39515:SF2">
    <property type="entry name" value="HTH-TYPE TRANSCRIPTIONAL REGULATOR RV0880"/>
    <property type="match status" value="1"/>
</dbReference>
<protein>
    <submittedName>
        <fullName evidence="2">DNA-binding MarR family transcriptional regulator</fullName>
    </submittedName>
</protein>
<dbReference type="RefSeq" id="WP_179825024.1">
    <property type="nucleotide sequence ID" value="NZ_JACCFS010000001.1"/>
</dbReference>
<dbReference type="InterPro" id="IPR000835">
    <property type="entry name" value="HTH_MarR-typ"/>
</dbReference>
<accession>A0A7Z0JBD1</accession>
<sequence>MTPHDDDHDELLADLAHAVHHLSRELKTGDEPGIVPLTGTQLTVLRHIQTHPGVRPAAVAEALGLQRSNLSAALRVLQNQELVRREPDPDDARVSRLQPTERAAENLRRVRAMWSRRLASVVGGRRERVADAVELIDDLARALRAGSGPGTRPVP</sequence>
<evidence type="ECO:0000313" key="3">
    <source>
        <dbReference type="Proteomes" id="UP000572051"/>
    </source>
</evidence>
<comment type="caution">
    <text evidence="2">The sequence shown here is derived from an EMBL/GenBank/DDBJ whole genome shotgun (WGS) entry which is preliminary data.</text>
</comment>
<dbReference type="AlphaFoldDB" id="A0A7Z0JBD1"/>
<organism evidence="2 3">
    <name type="scientific">Nocardiopsis aegyptia</name>
    <dbReference type="NCBI Taxonomy" id="220378"/>
    <lineage>
        <taxon>Bacteria</taxon>
        <taxon>Bacillati</taxon>
        <taxon>Actinomycetota</taxon>
        <taxon>Actinomycetes</taxon>
        <taxon>Streptosporangiales</taxon>
        <taxon>Nocardiopsidaceae</taxon>
        <taxon>Nocardiopsis</taxon>
    </lineage>
</organism>
<dbReference type="PANTHER" id="PTHR39515">
    <property type="entry name" value="CONSERVED PROTEIN"/>
    <property type="match status" value="1"/>
</dbReference>
<gene>
    <name evidence="2" type="ORF">HNR10_003583</name>
</gene>
<dbReference type="InterPro" id="IPR036390">
    <property type="entry name" value="WH_DNA-bd_sf"/>
</dbReference>
<evidence type="ECO:0000313" key="2">
    <source>
        <dbReference type="EMBL" id="NYJ35702.1"/>
    </source>
</evidence>
<keyword evidence="2" id="KW-0238">DNA-binding</keyword>
<dbReference type="GO" id="GO:0003700">
    <property type="term" value="F:DNA-binding transcription factor activity"/>
    <property type="evidence" value="ECO:0007669"/>
    <property type="project" value="InterPro"/>
</dbReference>
<dbReference type="SUPFAM" id="SSF46785">
    <property type="entry name" value="Winged helix' DNA-binding domain"/>
    <property type="match status" value="1"/>
</dbReference>
<dbReference type="PROSITE" id="PS50995">
    <property type="entry name" value="HTH_MARR_2"/>
    <property type="match status" value="1"/>
</dbReference>
<dbReference type="GO" id="GO:0003677">
    <property type="term" value="F:DNA binding"/>
    <property type="evidence" value="ECO:0007669"/>
    <property type="project" value="UniProtKB-KW"/>
</dbReference>
<keyword evidence="3" id="KW-1185">Reference proteome</keyword>
<name>A0A7Z0JBD1_9ACTN</name>
<feature type="domain" description="HTH marR-type" evidence="1">
    <location>
        <begin position="8"/>
        <end position="145"/>
    </location>
</feature>
<proteinExistence type="predicted"/>